<dbReference type="OrthoDB" id="6475849at2759"/>
<sequence>MTDSRYRLTKQEEIHLDGNANNAEVQIMRSDKQLQRRKRCNTSVLVFVIILLALTCIALVALLAIEKMHKNDVTRSSAYETYPNTSGNATLPCASVQCVLASSNILQTVDQNVDPCEDFFLHACGGWIKNNPIPPNEPLWNQVLVLKTQNDQLLKTLLGDDKIRERYKTNDAVQKAFLYYDSCTNHESIEHAKGSPLLDVMERYGSWNITNKTWTSNSWDFTKTLVHMHKDLKLSPLFTLQVKPDHMESSRYIIMVL</sequence>
<dbReference type="SUPFAM" id="SSF55486">
    <property type="entry name" value="Metalloproteases ('zincins'), catalytic domain"/>
    <property type="match status" value="1"/>
</dbReference>
<dbReference type="GO" id="GO:0016485">
    <property type="term" value="P:protein processing"/>
    <property type="evidence" value="ECO:0007669"/>
    <property type="project" value="TreeGrafter"/>
</dbReference>
<dbReference type="AlphaFoldDB" id="A0A9X0A7A9"/>
<organism evidence="3 4">
    <name type="scientific">Desmophyllum pertusum</name>
    <dbReference type="NCBI Taxonomy" id="174260"/>
    <lineage>
        <taxon>Eukaryota</taxon>
        <taxon>Metazoa</taxon>
        <taxon>Cnidaria</taxon>
        <taxon>Anthozoa</taxon>
        <taxon>Hexacorallia</taxon>
        <taxon>Scleractinia</taxon>
        <taxon>Caryophylliina</taxon>
        <taxon>Caryophylliidae</taxon>
        <taxon>Desmophyllum</taxon>
    </lineage>
</organism>
<keyword evidence="1" id="KW-0812">Transmembrane</keyword>
<evidence type="ECO:0000313" key="3">
    <source>
        <dbReference type="EMBL" id="KAJ7394657.1"/>
    </source>
</evidence>
<dbReference type="Gene3D" id="1.10.1380.10">
    <property type="entry name" value="Neutral endopeptidase , domain2"/>
    <property type="match status" value="1"/>
</dbReference>
<keyword evidence="1" id="KW-1133">Transmembrane helix</keyword>
<dbReference type="EMBL" id="MU825396">
    <property type="protein sequence ID" value="KAJ7394657.1"/>
    <property type="molecule type" value="Genomic_DNA"/>
</dbReference>
<evidence type="ECO:0000313" key="4">
    <source>
        <dbReference type="Proteomes" id="UP001163046"/>
    </source>
</evidence>
<protein>
    <recommendedName>
        <fullName evidence="2">Peptidase M13 N-terminal domain-containing protein</fullName>
    </recommendedName>
</protein>
<dbReference type="PROSITE" id="PS51885">
    <property type="entry name" value="NEPRILYSIN"/>
    <property type="match status" value="1"/>
</dbReference>
<proteinExistence type="predicted"/>
<dbReference type="GO" id="GO:0005886">
    <property type="term" value="C:plasma membrane"/>
    <property type="evidence" value="ECO:0007669"/>
    <property type="project" value="TreeGrafter"/>
</dbReference>
<dbReference type="Pfam" id="PF05649">
    <property type="entry name" value="Peptidase_M13_N"/>
    <property type="match status" value="1"/>
</dbReference>
<reference evidence="3" key="1">
    <citation type="submission" date="2023-01" db="EMBL/GenBank/DDBJ databases">
        <title>Genome assembly of the deep-sea coral Lophelia pertusa.</title>
        <authorList>
            <person name="Herrera S."/>
            <person name="Cordes E."/>
        </authorList>
    </citation>
    <scope>NUCLEOTIDE SEQUENCE</scope>
    <source>
        <strain evidence="3">USNM1676648</strain>
        <tissue evidence="3">Polyp</tissue>
    </source>
</reference>
<dbReference type="PANTHER" id="PTHR11733:SF240">
    <property type="entry name" value="GH14155P-RELATED"/>
    <property type="match status" value="1"/>
</dbReference>
<gene>
    <name evidence="3" type="ORF">OS493_000477</name>
</gene>
<evidence type="ECO:0000256" key="1">
    <source>
        <dbReference type="SAM" id="Phobius"/>
    </source>
</evidence>
<keyword evidence="4" id="KW-1185">Reference proteome</keyword>
<feature type="domain" description="Peptidase M13 N-terminal" evidence="2">
    <location>
        <begin position="115"/>
        <end position="256"/>
    </location>
</feature>
<comment type="caution">
    <text evidence="3">The sequence shown here is derived from an EMBL/GenBank/DDBJ whole genome shotgun (WGS) entry which is preliminary data.</text>
</comment>
<dbReference type="InterPro" id="IPR042089">
    <property type="entry name" value="Peptidase_M13_dom_2"/>
</dbReference>
<name>A0A9X0A7A9_9CNID</name>
<evidence type="ECO:0000259" key="2">
    <source>
        <dbReference type="Pfam" id="PF05649"/>
    </source>
</evidence>
<dbReference type="Proteomes" id="UP001163046">
    <property type="component" value="Unassembled WGS sequence"/>
</dbReference>
<feature type="transmembrane region" description="Helical" evidence="1">
    <location>
        <begin position="44"/>
        <end position="65"/>
    </location>
</feature>
<dbReference type="InterPro" id="IPR000718">
    <property type="entry name" value="Peptidase_M13"/>
</dbReference>
<dbReference type="PANTHER" id="PTHR11733">
    <property type="entry name" value="ZINC METALLOPROTEASE FAMILY M13 NEPRILYSIN-RELATED"/>
    <property type="match status" value="1"/>
</dbReference>
<keyword evidence="1" id="KW-0472">Membrane</keyword>
<dbReference type="InterPro" id="IPR008753">
    <property type="entry name" value="Peptidase_M13_N"/>
</dbReference>
<accession>A0A9X0A7A9</accession>
<dbReference type="GO" id="GO:0004222">
    <property type="term" value="F:metalloendopeptidase activity"/>
    <property type="evidence" value="ECO:0007669"/>
    <property type="project" value="InterPro"/>
</dbReference>